<evidence type="ECO:0000256" key="4">
    <source>
        <dbReference type="SAM" id="MobiDB-lite"/>
    </source>
</evidence>
<organism evidence="6 7">
    <name type="scientific">Antrodiella citrinella</name>
    <dbReference type="NCBI Taxonomy" id="2447956"/>
    <lineage>
        <taxon>Eukaryota</taxon>
        <taxon>Fungi</taxon>
        <taxon>Dikarya</taxon>
        <taxon>Basidiomycota</taxon>
        <taxon>Agaricomycotina</taxon>
        <taxon>Agaricomycetes</taxon>
        <taxon>Polyporales</taxon>
        <taxon>Steccherinaceae</taxon>
        <taxon>Antrodiella</taxon>
    </lineage>
</organism>
<comment type="subcellular location">
    <subcellularLocation>
        <location evidence="1">Cytoplasm</location>
        <location evidence="1">Cytoskeleton</location>
    </subcellularLocation>
</comment>
<dbReference type="PANTHER" id="PTHR38046:SF1">
    <property type="entry name" value="CRYPTIC LOCI REGULATOR 2"/>
    <property type="match status" value="1"/>
</dbReference>
<dbReference type="EMBL" id="SGPM01000021">
    <property type="protein sequence ID" value="THH32457.1"/>
    <property type="molecule type" value="Genomic_DNA"/>
</dbReference>
<dbReference type="Proteomes" id="UP000308730">
    <property type="component" value="Unassembled WGS sequence"/>
</dbReference>
<evidence type="ECO:0000256" key="1">
    <source>
        <dbReference type="ARBA" id="ARBA00004245"/>
    </source>
</evidence>
<dbReference type="PANTHER" id="PTHR38046">
    <property type="entry name" value="CRYPTIC LOCI REGULATOR 2"/>
    <property type="match status" value="1"/>
</dbReference>
<reference evidence="6 7" key="1">
    <citation type="submission" date="2019-02" db="EMBL/GenBank/DDBJ databases">
        <title>Genome sequencing of the rare red list fungi Antrodiella citrinella (Flaviporus citrinellus).</title>
        <authorList>
            <person name="Buettner E."/>
            <person name="Kellner H."/>
        </authorList>
    </citation>
    <scope>NUCLEOTIDE SEQUENCE [LARGE SCALE GENOMIC DNA]</scope>
    <source>
        <strain evidence="6 7">DSM 108506</strain>
    </source>
</reference>
<dbReference type="Pfam" id="PF08580">
    <property type="entry name" value="KAR9"/>
    <property type="match status" value="1"/>
</dbReference>
<accession>A0A4S4N325</accession>
<dbReference type="InterPro" id="IPR031915">
    <property type="entry name" value="Clr2_N"/>
</dbReference>
<feature type="compositionally biased region" description="Polar residues" evidence="4">
    <location>
        <begin position="652"/>
        <end position="677"/>
    </location>
</feature>
<keyword evidence="3" id="KW-0206">Cytoskeleton</keyword>
<feature type="compositionally biased region" description="Polar residues" evidence="4">
    <location>
        <begin position="799"/>
        <end position="808"/>
    </location>
</feature>
<evidence type="ECO:0000313" key="6">
    <source>
        <dbReference type="EMBL" id="THH32457.1"/>
    </source>
</evidence>
<sequence>MAVRQIAKSALTFSEDTHFLEFPRSDGDKSQWPSNTKKVVDKDGAVNYMSTQTIDGAPSPIWRRNCGMAIAKAMGLAEGHTYVLKDWPKGYGMFIHLKGPEKRPRNDPYLYGSTNVLKFRSSNEFAPHAIWLFSDDTLDHSNCICKYSTKKPQLSISQSLGLRTHQGSPSLSQPSRIKITRPKREVRTKTVSKPYNAVRKALKPAVKRPPGPQTAVVPERDKDIRDSLIQSDIQPPRLYRAGEVIWCRLNVPIQVEETGLSIEFWPGVVDDVSLKIETSPRSDASASASQDMDVTEEGKETNEEGARTSRRIRERVAKAEISWTVRQRFVYNVKLLATTSYTQITDLGALPYLAYSLESDLVQRCFQILKHTLQTADIEEMNTQLRSDFVFDPYESADRIGLEERVNRAVIPYTLAVETAKNITCYWTPTDQFDYTFTIPSLPPNDVPQASTSGAHHESLHTAIEAAMTNNAKSYVSGAYGKTADELREAANVFLGTEIADQMPQSRASTKTITQSRYQGLWWGAERLWQDELVRLKLARNQFAPSGAPAVNPPSGLGADTAAAIAAQDMNDAPEESFGAGDRGMFMRIEGLFVADVQTPEGMIKECRASGMIYELADVDWEPPAESENVVQDVVQDKGKGRAIDAALPAPSASQPGTPVKGASSSAQAGPGTPSSSTHRHYYDLPTAPTGFKFNPILPLGHEVVLSLSLISGRYYPDILRHPLLEKTMQTAMQDDLMNASYLWALQGSVAGVYQSMDPQHWKKDRHEMLMESTEGARAAFAAQWASVQKARLGGGEQSMPSGSNSVSVPDVTMSDAFDPSLASGSTSRVLHVSSSSLNNTNTHDALRSPAPSISSGSASSSSLSLNGADEENATITAKGFQTAKLKGTHKSTDDIHMLATSTRMTELSYAISDIQTRIFEIQELRHNVQPTDTVTAPRGIDQSLATLDERLEIVSQGIKAVNETLEPLLDSLKTPTPSSERDNSESGVVLRKHFALLSEWETVQKESQILREELKEDKWLTVFRTVTEQADGMMASLEKAVNRCQDFIYQIQKYGVEDGTSAASSRGSTRSEKTPLTYEVFTSLFDQFEAKKKHYMPATAKVLSIIDKGVQDRVTKNGECLRRHAESTQRWRNLQDRITRTETDMEKIRNAFLASEHSPSEIESTGFEGMPIHLYVPVSTKDPLDNEVAMVVNSLAHSLVIERVDPPLKTTPKEGEEIRAQYAFASPIARKIVTCKLTTLARSGGKHTTKKVMCRVGGGWQDLNLYIINRQSGI</sequence>
<name>A0A4S4N325_9APHY</name>
<keyword evidence="7" id="KW-1185">Reference proteome</keyword>
<keyword evidence="2" id="KW-0963">Cytoplasm</keyword>
<evidence type="ECO:0000256" key="3">
    <source>
        <dbReference type="ARBA" id="ARBA00023212"/>
    </source>
</evidence>
<dbReference type="AlphaFoldDB" id="A0A4S4N325"/>
<gene>
    <name evidence="6" type="ORF">EUX98_g1735</name>
</gene>
<dbReference type="GO" id="GO:0030466">
    <property type="term" value="P:silent mating-type cassette heterochromatin formation"/>
    <property type="evidence" value="ECO:0007669"/>
    <property type="project" value="TreeGrafter"/>
</dbReference>
<dbReference type="Pfam" id="PF16761">
    <property type="entry name" value="Clr2_transil"/>
    <property type="match status" value="1"/>
</dbReference>
<dbReference type="GO" id="GO:0070824">
    <property type="term" value="C:SHREC complex"/>
    <property type="evidence" value="ECO:0007669"/>
    <property type="project" value="InterPro"/>
</dbReference>
<feature type="region of interest" description="Disordered" evidence="4">
    <location>
        <begin position="837"/>
        <end position="866"/>
    </location>
</feature>
<evidence type="ECO:0000259" key="5">
    <source>
        <dbReference type="PROSITE" id="PS51460"/>
    </source>
</evidence>
<proteinExistence type="predicted"/>
<evidence type="ECO:0000256" key="2">
    <source>
        <dbReference type="ARBA" id="ARBA00022490"/>
    </source>
</evidence>
<dbReference type="PROSITE" id="PS51460">
    <property type="entry name" value="GAR"/>
    <property type="match status" value="1"/>
</dbReference>
<feature type="region of interest" description="Disordered" evidence="4">
    <location>
        <begin position="279"/>
        <end position="309"/>
    </location>
</feature>
<dbReference type="InterPro" id="IPR038986">
    <property type="entry name" value="Clr2"/>
</dbReference>
<dbReference type="OrthoDB" id="2421327at2759"/>
<dbReference type="InterPro" id="IPR003108">
    <property type="entry name" value="GAR_dom"/>
</dbReference>
<dbReference type="GO" id="GO:0031934">
    <property type="term" value="C:mating-type region heterochromatin"/>
    <property type="evidence" value="ECO:0007669"/>
    <property type="project" value="TreeGrafter"/>
</dbReference>
<dbReference type="InterPro" id="IPR036534">
    <property type="entry name" value="GAR_dom_sf"/>
</dbReference>
<comment type="caution">
    <text evidence="6">The sequence shown here is derived from an EMBL/GenBank/DDBJ whole genome shotgun (WGS) entry which is preliminary data.</text>
</comment>
<feature type="region of interest" description="Disordered" evidence="4">
    <location>
        <begin position="648"/>
        <end position="682"/>
    </location>
</feature>
<feature type="region of interest" description="Disordered" evidence="4">
    <location>
        <begin position="792"/>
        <end position="812"/>
    </location>
</feature>
<dbReference type="GO" id="GO:0033553">
    <property type="term" value="C:rDNA heterochromatin"/>
    <property type="evidence" value="ECO:0007669"/>
    <property type="project" value="TreeGrafter"/>
</dbReference>
<feature type="domain" description="GAR" evidence="5">
    <location>
        <begin position="1180"/>
        <end position="1275"/>
    </location>
</feature>
<protein>
    <recommendedName>
        <fullName evidence="5">GAR domain-containing protein</fullName>
    </recommendedName>
</protein>
<dbReference type="GO" id="GO:0005856">
    <property type="term" value="C:cytoskeleton"/>
    <property type="evidence" value="ECO:0007669"/>
    <property type="project" value="UniProtKB-SubCell"/>
</dbReference>
<feature type="compositionally biased region" description="Basic and acidic residues" evidence="4">
    <location>
        <begin position="296"/>
        <end position="307"/>
    </location>
</feature>
<evidence type="ECO:0000313" key="7">
    <source>
        <dbReference type="Proteomes" id="UP000308730"/>
    </source>
</evidence>
<dbReference type="SUPFAM" id="SSF143575">
    <property type="entry name" value="GAS2 domain-like"/>
    <property type="match status" value="1"/>
</dbReference>
<dbReference type="GO" id="GO:0008017">
    <property type="term" value="F:microtubule binding"/>
    <property type="evidence" value="ECO:0007669"/>
    <property type="project" value="InterPro"/>
</dbReference>
<dbReference type="InterPro" id="IPR013889">
    <property type="entry name" value="Karyogamy_KAR9"/>
</dbReference>